<gene>
    <name evidence="3" type="ORF">ACFFK0_30455</name>
</gene>
<protein>
    <submittedName>
        <fullName evidence="3">Extracellular solute-binding protein</fullName>
    </submittedName>
</protein>
<dbReference type="CDD" id="cd13580">
    <property type="entry name" value="PBP2_AlgQ_like_1"/>
    <property type="match status" value="1"/>
</dbReference>
<dbReference type="Gene3D" id="3.40.190.10">
    <property type="entry name" value="Periplasmic binding protein-like II"/>
    <property type="match status" value="2"/>
</dbReference>
<dbReference type="RefSeq" id="WP_377475192.1">
    <property type="nucleotide sequence ID" value="NZ_JBHLWN010000125.1"/>
</dbReference>
<dbReference type="PANTHER" id="PTHR43649">
    <property type="entry name" value="ARABINOSE-BINDING PROTEIN-RELATED"/>
    <property type="match status" value="1"/>
</dbReference>
<reference evidence="3 4" key="1">
    <citation type="submission" date="2024-09" db="EMBL/GenBank/DDBJ databases">
        <authorList>
            <person name="Sun Q."/>
            <person name="Mori K."/>
        </authorList>
    </citation>
    <scope>NUCLEOTIDE SEQUENCE [LARGE SCALE GENOMIC DNA]</scope>
    <source>
        <strain evidence="3 4">CCM 7759</strain>
    </source>
</reference>
<feature type="compositionally biased region" description="Polar residues" evidence="1">
    <location>
        <begin position="34"/>
        <end position="46"/>
    </location>
</feature>
<evidence type="ECO:0000256" key="1">
    <source>
        <dbReference type="SAM" id="MobiDB-lite"/>
    </source>
</evidence>
<comment type="caution">
    <text evidence="3">The sequence shown here is derived from an EMBL/GenBank/DDBJ whole genome shotgun (WGS) entry which is preliminary data.</text>
</comment>
<evidence type="ECO:0000313" key="3">
    <source>
        <dbReference type="EMBL" id="MFC0216723.1"/>
    </source>
</evidence>
<sequence length="568" mass="62706">MRKMDATIKLMLVAALAVIPACTAKEPANGGSGSTTDPAAANTQQGPADPFGKYQNTVTINIGASVDPSDKTLPPGDTPESNQYTRYVKDNLNIQTKIAWQAATGKDYDQKVNLSIASNDLPDAMVVNDTQLRQMVKANQLADLTEVYNTYASPAMKGIIDTTKGLATKAVTFNGKMMAIPNVTTESDMVHLMWIRKDWLDKLGLAVPKTVEELEKVAKAFVEQDPDGNGKADTIGIVGPQSGGLLHANFITPNNNNYGFDPVFSSYHSYPGFWIKGDDGKISYGSILPETKQALAKLRDWYAKGLIDKEMSVRKDSAELIKSGASGIYFGMWWGGYGPLGDAIKNNPQANWQAYAVPLDAKGEFTPHMGTPSNQYLVVRKGYEHPEAALKMVNLLLRDESKFDVKVAVSNYPLRVVFAPMDEMDVTLKMLKEVLAGTKKPEELDLPGYKLLRADAENIKKVKLEPYDKVDIQYWNPTADLGIWKRMYSTFVGVAALQQPYKKTYSATYSQTKSMESKWPTLDKLEKETFLKIIMGAAPLEAFDQFVQDWKKQGGDQITAEVEEASKQ</sequence>
<evidence type="ECO:0000313" key="4">
    <source>
        <dbReference type="Proteomes" id="UP001589776"/>
    </source>
</evidence>
<accession>A0ABV6DVZ3</accession>
<organism evidence="3 4">
    <name type="scientific">Paenibacillus chartarius</name>
    <dbReference type="NCBI Taxonomy" id="747481"/>
    <lineage>
        <taxon>Bacteria</taxon>
        <taxon>Bacillati</taxon>
        <taxon>Bacillota</taxon>
        <taxon>Bacilli</taxon>
        <taxon>Bacillales</taxon>
        <taxon>Paenibacillaceae</taxon>
        <taxon>Paenibacillus</taxon>
    </lineage>
</organism>
<keyword evidence="2" id="KW-0732">Signal</keyword>
<dbReference type="EMBL" id="JBHLWN010000125">
    <property type="protein sequence ID" value="MFC0216723.1"/>
    <property type="molecule type" value="Genomic_DNA"/>
</dbReference>
<dbReference type="InterPro" id="IPR050490">
    <property type="entry name" value="Bact_solute-bd_prot1"/>
</dbReference>
<dbReference type="SUPFAM" id="SSF53850">
    <property type="entry name" value="Periplasmic binding protein-like II"/>
    <property type="match status" value="1"/>
</dbReference>
<feature type="signal peptide" evidence="2">
    <location>
        <begin position="1"/>
        <end position="24"/>
    </location>
</feature>
<evidence type="ECO:0000256" key="2">
    <source>
        <dbReference type="SAM" id="SignalP"/>
    </source>
</evidence>
<dbReference type="PANTHER" id="PTHR43649:SF12">
    <property type="entry name" value="DIACETYLCHITOBIOSE BINDING PROTEIN DASA"/>
    <property type="match status" value="1"/>
</dbReference>
<feature type="chain" id="PRO_5047066452" evidence="2">
    <location>
        <begin position="25"/>
        <end position="568"/>
    </location>
</feature>
<name>A0ABV6DVZ3_9BACL</name>
<feature type="region of interest" description="Disordered" evidence="1">
    <location>
        <begin position="27"/>
        <end position="85"/>
    </location>
</feature>
<proteinExistence type="predicted"/>
<dbReference type="Proteomes" id="UP001589776">
    <property type="component" value="Unassembled WGS sequence"/>
</dbReference>
<keyword evidence="4" id="KW-1185">Reference proteome</keyword>